<dbReference type="OrthoDB" id="484214at2"/>
<dbReference type="RefSeq" id="WP_089381789.1">
    <property type="nucleotide sequence ID" value="NZ_FZNT01000006.1"/>
</dbReference>
<dbReference type="Gene3D" id="3.40.50.300">
    <property type="entry name" value="P-loop containing nucleotide triphosphate hydrolases"/>
    <property type="match status" value="1"/>
</dbReference>
<keyword evidence="2" id="KW-1185">Reference proteome</keyword>
<dbReference type="InterPro" id="IPR027417">
    <property type="entry name" value="P-loop_NTPase"/>
</dbReference>
<organism evidence="1 2">
    <name type="scientific">Lutibacter agarilyticus</name>
    <dbReference type="NCBI Taxonomy" id="1109740"/>
    <lineage>
        <taxon>Bacteria</taxon>
        <taxon>Pseudomonadati</taxon>
        <taxon>Bacteroidota</taxon>
        <taxon>Flavobacteriia</taxon>
        <taxon>Flavobacteriales</taxon>
        <taxon>Flavobacteriaceae</taxon>
        <taxon>Lutibacter</taxon>
    </lineage>
</organism>
<dbReference type="AlphaFoldDB" id="A0A238XH37"/>
<dbReference type="GO" id="GO:0016301">
    <property type="term" value="F:kinase activity"/>
    <property type="evidence" value="ECO:0007669"/>
    <property type="project" value="UniProtKB-KW"/>
</dbReference>
<reference evidence="1 2" key="1">
    <citation type="submission" date="2017-06" db="EMBL/GenBank/DDBJ databases">
        <authorList>
            <person name="Kim H.J."/>
            <person name="Triplett B.A."/>
        </authorList>
    </citation>
    <scope>NUCLEOTIDE SEQUENCE [LARGE SCALE GENOMIC DNA]</scope>
    <source>
        <strain evidence="1 2">DSM 29150</strain>
    </source>
</reference>
<accession>A0A238XH37</accession>
<dbReference type="EMBL" id="FZNT01000006">
    <property type="protein sequence ID" value="SNR58012.1"/>
    <property type="molecule type" value="Genomic_DNA"/>
</dbReference>
<gene>
    <name evidence="1" type="ORF">SAMN06265371_10625</name>
</gene>
<evidence type="ECO:0000313" key="1">
    <source>
        <dbReference type="EMBL" id="SNR58012.1"/>
    </source>
</evidence>
<sequence length="201" mass="23243">MKYNIVLIGAMGIGKTTISNLICEQNNAYSVLDSDAIKGGLVEKLGFDEKEYQEILDQKGWLESNNYARNFLKPEHLNVILDVASSNKIINLGGDFIDWNNEEDFEKCHKYLRDYPNVIMLRYSNDLKENYDELSKRIKKRINKDTSESLQQQVEYNLTYIQSDLFSKVAKHVIETKGKTEDEVAMEIIKIYSDSIPKIDD</sequence>
<evidence type="ECO:0000313" key="2">
    <source>
        <dbReference type="Proteomes" id="UP000198384"/>
    </source>
</evidence>
<proteinExistence type="predicted"/>
<keyword evidence="1" id="KW-0418">Kinase</keyword>
<dbReference type="InterPro" id="IPR031322">
    <property type="entry name" value="Shikimate/glucono_kinase"/>
</dbReference>
<dbReference type="Proteomes" id="UP000198384">
    <property type="component" value="Unassembled WGS sequence"/>
</dbReference>
<keyword evidence="1" id="KW-0808">Transferase</keyword>
<dbReference type="SUPFAM" id="SSF52540">
    <property type="entry name" value="P-loop containing nucleoside triphosphate hydrolases"/>
    <property type="match status" value="1"/>
</dbReference>
<protein>
    <submittedName>
        <fullName evidence="1">Shikimate kinase</fullName>
    </submittedName>
</protein>
<dbReference type="Pfam" id="PF01202">
    <property type="entry name" value="SKI"/>
    <property type="match status" value="1"/>
</dbReference>
<name>A0A238XH37_9FLAO</name>